<dbReference type="Proteomes" id="UP000570361">
    <property type="component" value="Unassembled WGS sequence"/>
</dbReference>
<comment type="caution">
    <text evidence="2">The sequence shown here is derived from an EMBL/GenBank/DDBJ whole genome shotgun (WGS) entry which is preliminary data.</text>
</comment>
<feature type="transmembrane region" description="Helical" evidence="1">
    <location>
        <begin position="97"/>
        <end position="117"/>
    </location>
</feature>
<feature type="transmembrane region" description="Helical" evidence="1">
    <location>
        <begin position="142"/>
        <end position="161"/>
    </location>
</feature>
<proteinExistence type="predicted"/>
<keyword evidence="1" id="KW-0812">Transmembrane</keyword>
<evidence type="ECO:0000256" key="1">
    <source>
        <dbReference type="SAM" id="Phobius"/>
    </source>
</evidence>
<evidence type="ECO:0000313" key="2">
    <source>
        <dbReference type="EMBL" id="MBB3110288.1"/>
    </source>
</evidence>
<dbReference type="EMBL" id="JACHXK010000004">
    <property type="protein sequence ID" value="MBB3110288.1"/>
    <property type="molecule type" value="Genomic_DNA"/>
</dbReference>
<feature type="transmembrane region" description="Helical" evidence="1">
    <location>
        <begin position="168"/>
        <end position="184"/>
    </location>
</feature>
<keyword evidence="3" id="KW-1185">Reference proteome</keyword>
<dbReference type="RefSeq" id="WP_183600159.1">
    <property type="nucleotide sequence ID" value="NZ_JACHXK010000004.1"/>
</dbReference>
<dbReference type="AlphaFoldDB" id="A0A7W5AWZ8"/>
<keyword evidence="1" id="KW-0472">Membrane</keyword>
<name>A0A7W5AWZ8_9BACL</name>
<feature type="transmembrane region" description="Helical" evidence="1">
    <location>
        <begin position="26"/>
        <end position="46"/>
    </location>
</feature>
<evidence type="ECO:0008006" key="4">
    <source>
        <dbReference type="Google" id="ProtNLM"/>
    </source>
</evidence>
<evidence type="ECO:0000313" key="3">
    <source>
        <dbReference type="Proteomes" id="UP000570361"/>
    </source>
</evidence>
<keyword evidence="1" id="KW-1133">Transmembrane helix</keyword>
<feature type="transmembrane region" description="Helical" evidence="1">
    <location>
        <begin position="190"/>
        <end position="210"/>
    </location>
</feature>
<sequence>MAMTLAYTVLFVIALRDIIRQRTFHLHHLIALVIFGLLYDNAIIAIGKFVGEGELLRTLSLPRFWFHAWFTPLLVIVGWAIMHLSRIRGWHAGSLSFILAWLVTAGLIVYQSILVALDEVSALKAVSEYGVLRYTPVKESGAPIMVIIVAGILLLLGLALAIKRKWPWLLIGVAILFIGRSIPIPVESSALTNVFELILIIAMLAGIGRFNKARTNAH</sequence>
<gene>
    <name evidence="2" type="ORF">FHS18_002355</name>
</gene>
<feature type="transmembrane region" description="Helical" evidence="1">
    <location>
        <begin position="66"/>
        <end position="85"/>
    </location>
</feature>
<protein>
    <recommendedName>
        <fullName evidence="4">Phospholipid phosphatase</fullName>
    </recommendedName>
</protein>
<reference evidence="2 3" key="1">
    <citation type="submission" date="2020-08" db="EMBL/GenBank/DDBJ databases">
        <title>Genomic Encyclopedia of Type Strains, Phase III (KMG-III): the genomes of soil and plant-associated and newly described type strains.</title>
        <authorList>
            <person name="Whitman W."/>
        </authorList>
    </citation>
    <scope>NUCLEOTIDE SEQUENCE [LARGE SCALE GENOMIC DNA]</scope>
    <source>
        <strain evidence="2 3">CECT 5862</strain>
    </source>
</reference>
<organism evidence="2 3">
    <name type="scientific">Paenibacillus phyllosphaerae</name>
    <dbReference type="NCBI Taxonomy" id="274593"/>
    <lineage>
        <taxon>Bacteria</taxon>
        <taxon>Bacillati</taxon>
        <taxon>Bacillota</taxon>
        <taxon>Bacilli</taxon>
        <taxon>Bacillales</taxon>
        <taxon>Paenibacillaceae</taxon>
        <taxon>Paenibacillus</taxon>
    </lineage>
</organism>
<accession>A0A7W5AWZ8</accession>